<sequence>MDRAAILFELYPNLEKACNLAKDLRNIFEKTTDKIIGLSMLAKWHENVNQSGFKSFNTISRSIMNHYQTILNYFDNKSTNASAESFNAKIKAFRAQFRGVRNVAFFIF</sequence>
<organism evidence="2 3">
    <name type="scientific">Flavobacterium xueshanense</name>
    <dbReference type="NCBI Taxonomy" id="935223"/>
    <lineage>
        <taxon>Bacteria</taxon>
        <taxon>Pseudomonadati</taxon>
        <taxon>Bacteroidota</taxon>
        <taxon>Flavobacteriia</taxon>
        <taxon>Flavobacteriales</taxon>
        <taxon>Flavobacteriaceae</taxon>
        <taxon>Flavobacterium</taxon>
    </lineage>
</organism>
<accession>A0A1I2HVX3</accession>
<dbReference type="Proteomes" id="UP000198596">
    <property type="component" value="Unassembled WGS sequence"/>
</dbReference>
<evidence type="ECO:0000313" key="2">
    <source>
        <dbReference type="EMBL" id="SFF32887.1"/>
    </source>
</evidence>
<reference evidence="3" key="1">
    <citation type="submission" date="2016-10" db="EMBL/GenBank/DDBJ databases">
        <authorList>
            <person name="Varghese N."/>
            <person name="Submissions S."/>
        </authorList>
    </citation>
    <scope>NUCLEOTIDE SEQUENCE [LARGE SCALE GENOMIC DNA]</scope>
    <source>
        <strain evidence="3">CGMCC 1.9227</strain>
    </source>
</reference>
<dbReference type="STRING" id="935223.SAMN04488131_11574"/>
<dbReference type="AlphaFoldDB" id="A0A1I2HVX3"/>
<dbReference type="EMBL" id="FONQ01000015">
    <property type="protein sequence ID" value="SFF32887.1"/>
    <property type="molecule type" value="Genomic_DNA"/>
</dbReference>
<proteinExistence type="predicted"/>
<evidence type="ECO:0000313" key="3">
    <source>
        <dbReference type="Proteomes" id="UP000198596"/>
    </source>
</evidence>
<keyword evidence="3" id="KW-1185">Reference proteome</keyword>
<feature type="domain" description="Transposase IS204/IS1001/IS1096/IS1165 DDE" evidence="1">
    <location>
        <begin position="7"/>
        <end position="107"/>
    </location>
</feature>
<protein>
    <submittedName>
        <fullName evidence="2">Transposase</fullName>
    </submittedName>
</protein>
<dbReference type="InterPro" id="IPR002560">
    <property type="entry name" value="Transposase_DDE"/>
</dbReference>
<name>A0A1I2HVX3_9FLAO</name>
<evidence type="ECO:0000259" key="1">
    <source>
        <dbReference type="Pfam" id="PF01610"/>
    </source>
</evidence>
<dbReference type="Pfam" id="PF01610">
    <property type="entry name" value="DDE_Tnp_ISL3"/>
    <property type="match status" value="1"/>
</dbReference>
<gene>
    <name evidence="2" type="ORF">SAMN04488131_11574</name>
</gene>
<dbReference type="RefSeq" id="WP_244281817.1">
    <property type="nucleotide sequence ID" value="NZ_FONQ01000015.1"/>
</dbReference>